<protein>
    <submittedName>
        <fullName evidence="1">Uncharacterized protein</fullName>
    </submittedName>
</protein>
<dbReference type="KEGG" id="epl:P4G45_10435"/>
<sequence length="155" mass="17982">MMTTPYKTLDVLDTKIQLVRLTTRQIHENYTGQEDDAEQTDTLLGVLHQYEHALLREQLKLSTSFENIRWIKEAIRNAGCLLVDLGQDEPDLMRDWVHGAPPINLAYAVANLLSRIILELSGIVWVFEQNYPEMKEEFDAERRYHAKLIQDAEDA</sequence>
<accession>A0AAU7CU72</accession>
<dbReference type="AlphaFoldDB" id="A0AAU7CU72"/>
<proteinExistence type="predicted"/>
<dbReference type="RefSeq" id="WP_348266419.1">
    <property type="nucleotide sequence ID" value="NZ_CP121194.1"/>
</dbReference>
<reference evidence="1" key="1">
    <citation type="submission" date="2023-03" db="EMBL/GenBank/DDBJ databases">
        <title>Edaphobacter sp.</title>
        <authorList>
            <person name="Huber K.J."/>
            <person name="Papendorf J."/>
            <person name="Pilke C."/>
            <person name="Bunk B."/>
            <person name="Sproeer C."/>
            <person name="Pester M."/>
        </authorList>
    </citation>
    <scope>NUCLEOTIDE SEQUENCE</scope>
    <source>
        <strain evidence="1">DSM 109919</strain>
    </source>
</reference>
<organism evidence="1">
    <name type="scientific">Edaphobacter paludis</name>
    <dbReference type="NCBI Taxonomy" id="3035702"/>
    <lineage>
        <taxon>Bacteria</taxon>
        <taxon>Pseudomonadati</taxon>
        <taxon>Acidobacteriota</taxon>
        <taxon>Terriglobia</taxon>
        <taxon>Terriglobales</taxon>
        <taxon>Acidobacteriaceae</taxon>
        <taxon>Edaphobacter</taxon>
    </lineage>
</organism>
<evidence type="ECO:0000313" key="1">
    <source>
        <dbReference type="EMBL" id="XBH08909.1"/>
    </source>
</evidence>
<gene>
    <name evidence="1" type="ORF">P4G45_10435</name>
</gene>
<dbReference type="EMBL" id="CP121194">
    <property type="protein sequence ID" value="XBH08909.1"/>
    <property type="molecule type" value="Genomic_DNA"/>
</dbReference>
<name>A0AAU7CU72_9BACT</name>